<sequence length="224" mass="24169">MNIQLKENFDQLAGALTKQATAEGTLFSLGAALVFAGILCAAYRLANTKMNVRPQFAVTLVVLAFVSTILMSLIRSNLALSLGMLGALSIVRFRTNIRDPRDIGFIFWSMAIGIAAATESYAIGFIGCFVLSAVMIATKNKAGLSPSMLLVIRGSDTDLQQIQDVMERAPGCSRVKAKNVLAESFELVYEVQLPQEEENGMIHEIFELGGIDSVNLLASNTQMG</sequence>
<keyword evidence="1" id="KW-0812">Transmembrane</keyword>
<feature type="transmembrane region" description="Helical" evidence="1">
    <location>
        <begin position="58"/>
        <end position="85"/>
    </location>
</feature>
<feature type="transmembrane region" description="Helical" evidence="1">
    <location>
        <begin position="105"/>
        <end position="138"/>
    </location>
</feature>
<dbReference type="Pfam" id="PF16316">
    <property type="entry name" value="DUF4956"/>
    <property type="match status" value="1"/>
</dbReference>
<proteinExistence type="predicted"/>
<name>A0ABT1RRT6_9FIRM</name>
<reference evidence="2 3" key="1">
    <citation type="submission" date="2022-06" db="EMBL/GenBank/DDBJ databases">
        <title>Isolation of gut microbiota from human fecal samples.</title>
        <authorList>
            <person name="Pamer E.G."/>
            <person name="Barat B."/>
            <person name="Waligurski E."/>
            <person name="Medina S."/>
            <person name="Paddock L."/>
            <person name="Mostad J."/>
        </authorList>
    </citation>
    <scope>NUCLEOTIDE SEQUENCE [LARGE SCALE GENOMIC DNA]</scope>
    <source>
        <strain evidence="2 3">SL.3.17</strain>
    </source>
</reference>
<dbReference type="Proteomes" id="UP001524502">
    <property type="component" value="Unassembled WGS sequence"/>
</dbReference>
<protein>
    <submittedName>
        <fullName evidence="2">DUF4956 domain-containing protein</fullName>
    </submittedName>
</protein>
<organism evidence="2 3">
    <name type="scientific">Anaerovorax odorimutans</name>
    <dbReference type="NCBI Taxonomy" id="109327"/>
    <lineage>
        <taxon>Bacteria</taxon>
        <taxon>Bacillati</taxon>
        <taxon>Bacillota</taxon>
        <taxon>Clostridia</taxon>
        <taxon>Peptostreptococcales</taxon>
        <taxon>Anaerovoracaceae</taxon>
        <taxon>Anaerovorax</taxon>
    </lineage>
</organism>
<evidence type="ECO:0000313" key="3">
    <source>
        <dbReference type="Proteomes" id="UP001524502"/>
    </source>
</evidence>
<evidence type="ECO:0000256" key="1">
    <source>
        <dbReference type="SAM" id="Phobius"/>
    </source>
</evidence>
<feature type="transmembrane region" description="Helical" evidence="1">
    <location>
        <begin position="26"/>
        <end position="46"/>
    </location>
</feature>
<keyword evidence="1" id="KW-0472">Membrane</keyword>
<keyword evidence="3" id="KW-1185">Reference proteome</keyword>
<dbReference type="EMBL" id="JANFXK010000017">
    <property type="protein sequence ID" value="MCQ4637918.1"/>
    <property type="molecule type" value="Genomic_DNA"/>
</dbReference>
<gene>
    <name evidence="2" type="ORF">NE619_14375</name>
</gene>
<keyword evidence="1" id="KW-1133">Transmembrane helix</keyword>
<evidence type="ECO:0000313" key="2">
    <source>
        <dbReference type="EMBL" id="MCQ4637918.1"/>
    </source>
</evidence>
<comment type="caution">
    <text evidence="2">The sequence shown here is derived from an EMBL/GenBank/DDBJ whole genome shotgun (WGS) entry which is preliminary data.</text>
</comment>
<accession>A0ABT1RRT6</accession>
<dbReference type="InterPro" id="IPR032531">
    <property type="entry name" value="DUF4956"/>
</dbReference>
<dbReference type="RefSeq" id="WP_256133101.1">
    <property type="nucleotide sequence ID" value="NZ_JANFXK010000017.1"/>
</dbReference>